<protein>
    <submittedName>
        <fullName evidence="1">Uncharacterized protein</fullName>
    </submittedName>
</protein>
<gene>
    <name evidence="1" type="ORF">E2C01_046457</name>
</gene>
<proteinExistence type="predicted"/>
<evidence type="ECO:0000313" key="1">
    <source>
        <dbReference type="EMBL" id="MPC52586.1"/>
    </source>
</evidence>
<reference evidence="1 2" key="1">
    <citation type="submission" date="2019-05" db="EMBL/GenBank/DDBJ databases">
        <title>Another draft genome of Portunus trituberculatus and its Hox gene families provides insights of decapod evolution.</title>
        <authorList>
            <person name="Jeong J.-H."/>
            <person name="Song I."/>
            <person name="Kim S."/>
            <person name="Choi T."/>
            <person name="Kim D."/>
            <person name="Ryu S."/>
            <person name="Kim W."/>
        </authorList>
    </citation>
    <scope>NUCLEOTIDE SEQUENCE [LARGE SCALE GENOMIC DNA]</scope>
    <source>
        <tissue evidence="1">Muscle</tissue>
    </source>
</reference>
<sequence length="83" mass="9194">MLSFSDQVQRQLHLSAKHHLGGSVTCGFLLRKPHEARFTRISVHLTTAAARRCMASTGYQSGVCNLTFPHDLAVQLHPLVLDI</sequence>
<name>A0A5B7G4V3_PORTR</name>
<accession>A0A5B7G4V3</accession>
<dbReference type="EMBL" id="VSRR010010994">
    <property type="protein sequence ID" value="MPC52586.1"/>
    <property type="molecule type" value="Genomic_DNA"/>
</dbReference>
<dbReference type="Proteomes" id="UP000324222">
    <property type="component" value="Unassembled WGS sequence"/>
</dbReference>
<keyword evidence="2" id="KW-1185">Reference proteome</keyword>
<evidence type="ECO:0000313" key="2">
    <source>
        <dbReference type="Proteomes" id="UP000324222"/>
    </source>
</evidence>
<dbReference type="AlphaFoldDB" id="A0A5B7G4V3"/>
<organism evidence="1 2">
    <name type="scientific">Portunus trituberculatus</name>
    <name type="common">Swimming crab</name>
    <name type="synonym">Neptunus trituberculatus</name>
    <dbReference type="NCBI Taxonomy" id="210409"/>
    <lineage>
        <taxon>Eukaryota</taxon>
        <taxon>Metazoa</taxon>
        <taxon>Ecdysozoa</taxon>
        <taxon>Arthropoda</taxon>
        <taxon>Crustacea</taxon>
        <taxon>Multicrustacea</taxon>
        <taxon>Malacostraca</taxon>
        <taxon>Eumalacostraca</taxon>
        <taxon>Eucarida</taxon>
        <taxon>Decapoda</taxon>
        <taxon>Pleocyemata</taxon>
        <taxon>Brachyura</taxon>
        <taxon>Eubrachyura</taxon>
        <taxon>Portunoidea</taxon>
        <taxon>Portunidae</taxon>
        <taxon>Portuninae</taxon>
        <taxon>Portunus</taxon>
    </lineage>
</organism>
<comment type="caution">
    <text evidence="1">The sequence shown here is derived from an EMBL/GenBank/DDBJ whole genome shotgun (WGS) entry which is preliminary data.</text>
</comment>